<dbReference type="GeneID" id="54357513"/>
<proteinExistence type="predicted"/>
<dbReference type="AlphaFoldDB" id="A0A6J3M4Q1"/>
<name>A0A6J3M4Q1_9PEZI</name>
<reference evidence="2" key="3">
    <citation type="submission" date="2025-08" db="UniProtKB">
        <authorList>
            <consortium name="RefSeq"/>
        </authorList>
    </citation>
    <scope>IDENTIFICATION</scope>
    <source>
        <strain evidence="2">CBS 342.82</strain>
    </source>
</reference>
<protein>
    <submittedName>
        <fullName evidence="2">Uncharacterized protein</fullName>
    </submittedName>
</protein>
<dbReference type="RefSeq" id="XP_033459909.1">
    <property type="nucleotide sequence ID" value="XM_033599714.1"/>
</dbReference>
<reference evidence="2" key="2">
    <citation type="submission" date="2020-04" db="EMBL/GenBank/DDBJ databases">
        <authorList>
            <consortium name="NCBI Genome Project"/>
        </authorList>
    </citation>
    <scope>NUCLEOTIDE SEQUENCE</scope>
    <source>
        <strain evidence="2">CBS 342.82</strain>
    </source>
</reference>
<dbReference type="Proteomes" id="UP000504637">
    <property type="component" value="Unplaced"/>
</dbReference>
<accession>A0A6J3M4Q1</accession>
<reference evidence="2" key="1">
    <citation type="submission" date="2020-01" db="EMBL/GenBank/DDBJ databases">
        <authorList>
            <consortium name="DOE Joint Genome Institute"/>
            <person name="Haridas S."/>
            <person name="Albert R."/>
            <person name="Binder M."/>
            <person name="Bloem J."/>
            <person name="Labutti K."/>
            <person name="Salamov A."/>
            <person name="Andreopoulos B."/>
            <person name="Baker S.E."/>
            <person name="Barry K."/>
            <person name="Bills G."/>
            <person name="Bluhm B.H."/>
            <person name="Cannon C."/>
            <person name="Castanera R."/>
            <person name="Culley D.E."/>
            <person name="Daum C."/>
            <person name="Ezra D."/>
            <person name="Gonzalez J.B."/>
            <person name="Henrissat B."/>
            <person name="Kuo A."/>
            <person name="Liang C."/>
            <person name="Lipzen A."/>
            <person name="Lutzoni F."/>
            <person name="Magnuson J."/>
            <person name="Mondo S."/>
            <person name="Nolan M."/>
            <person name="Ohm R."/>
            <person name="Pangilinan J."/>
            <person name="Park H.-J."/>
            <person name="Ramirez L."/>
            <person name="Alfaro M."/>
            <person name="Sun H."/>
            <person name="Tritt A."/>
            <person name="Yoshinaga Y."/>
            <person name="Zwiers L.-H."/>
            <person name="Turgeon B.G."/>
            <person name="Goodwin S.B."/>
            <person name="Spatafora J.W."/>
            <person name="Crous P.W."/>
            <person name="Grigoriev I.V."/>
        </authorList>
    </citation>
    <scope>NUCLEOTIDE SEQUENCE</scope>
    <source>
        <strain evidence="2">CBS 342.82</strain>
    </source>
</reference>
<gene>
    <name evidence="2" type="ORF">K489DRAFT_219065</name>
</gene>
<organism evidence="2">
    <name type="scientific">Dissoconium aciculare CBS 342.82</name>
    <dbReference type="NCBI Taxonomy" id="1314786"/>
    <lineage>
        <taxon>Eukaryota</taxon>
        <taxon>Fungi</taxon>
        <taxon>Dikarya</taxon>
        <taxon>Ascomycota</taxon>
        <taxon>Pezizomycotina</taxon>
        <taxon>Dothideomycetes</taxon>
        <taxon>Dothideomycetidae</taxon>
        <taxon>Mycosphaerellales</taxon>
        <taxon>Dissoconiaceae</taxon>
        <taxon>Dissoconium</taxon>
    </lineage>
</organism>
<sequence>MILRRFRSRFLLLLHHPDTLLRRVPPTPFLRKSPLARSGMMRRTEFSAGTAWAACTFHVSDLGMFSHHHRASLSCVYHTTLKPFRSGAVHRRHPFCSRIR</sequence>
<evidence type="ECO:0000313" key="2">
    <source>
        <dbReference type="RefSeq" id="XP_033459909.1"/>
    </source>
</evidence>
<evidence type="ECO:0000313" key="1">
    <source>
        <dbReference type="Proteomes" id="UP000504637"/>
    </source>
</evidence>
<keyword evidence="1" id="KW-1185">Reference proteome</keyword>